<dbReference type="Gene3D" id="2.60.120.10">
    <property type="entry name" value="Jelly Rolls"/>
    <property type="match status" value="4"/>
</dbReference>
<keyword evidence="3 8" id="KW-0479">Metal-binding</keyword>
<dbReference type="CDD" id="cd10548">
    <property type="entry name" value="cupin_CDO"/>
    <property type="match status" value="2"/>
</dbReference>
<feature type="binding site" evidence="8">
    <location>
        <position position="371"/>
    </location>
    <ligand>
        <name>Fe cation</name>
        <dbReference type="ChEBI" id="CHEBI:24875"/>
        <note>catalytic</note>
    </ligand>
</feature>
<evidence type="ECO:0000313" key="10">
    <source>
        <dbReference type="EMBL" id="CAE0444743.1"/>
    </source>
</evidence>
<dbReference type="AlphaFoldDB" id="A0A7S3PMW2"/>
<dbReference type="PANTHER" id="PTHR12918">
    <property type="entry name" value="CYSTEINE DIOXYGENASE"/>
    <property type="match status" value="1"/>
</dbReference>
<gene>
    <name evidence="10" type="ORF">ASTO00021_LOCUS14784</name>
</gene>
<dbReference type="InterPro" id="IPR011051">
    <property type="entry name" value="RmlC_Cupin_sf"/>
</dbReference>
<dbReference type="GO" id="GO:0008198">
    <property type="term" value="F:ferrous iron binding"/>
    <property type="evidence" value="ECO:0007669"/>
    <property type="project" value="TreeGrafter"/>
</dbReference>
<accession>A0A7S3PMW2</accession>
<feature type="compositionally biased region" description="Basic and acidic residues" evidence="9">
    <location>
        <begin position="712"/>
        <end position="730"/>
    </location>
</feature>
<keyword evidence="5" id="KW-0560">Oxidoreductase</keyword>
<dbReference type="InterPro" id="IPR014710">
    <property type="entry name" value="RmlC-like_jellyroll"/>
</dbReference>
<dbReference type="EMBL" id="HBIN01019376">
    <property type="protein sequence ID" value="CAE0444743.1"/>
    <property type="molecule type" value="Transcribed_RNA"/>
</dbReference>
<reference evidence="10" key="1">
    <citation type="submission" date="2021-01" db="EMBL/GenBank/DDBJ databases">
        <authorList>
            <person name="Corre E."/>
            <person name="Pelletier E."/>
            <person name="Niang G."/>
            <person name="Scheremetjew M."/>
            <person name="Finn R."/>
            <person name="Kale V."/>
            <person name="Holt S."/>
            <person name="Cochrane G."/>
            <person name="Meng A."/>
            <person name="Brown T."/>
            <person name="Cohen L."/>
        </authorList>
    </citation>
    <scope>NUCLEOTIDE SEQUENCE</scope>
    <source>
        <strain evidence="10">GSBS06</strain>
    </source>
</reference>
<evidence type="ECO:0000256" key="9">
    <source>
        <dbReference type="SAM" id="MobiDB-lite"/>
    </source>
</evidence>
<keyword evidence="4" id="KW-0223">Dioxygenase</keyword>
<feature type="binding site" evidence="8">
    <location>
        <position position="369"/>
    </location>
    <ligand>
        <name>Fe cation</name>
        <dbReference type="ChEBI" id="CHEBI:24875"/>
        <note>catalytic</note>
    </ligand>
</feature>
<feature type="cross-link" description="3'-(S-cysteinyl)-tyrosine (Cys-Tyr)" evidence="7">
    <location>
        <begin position="376"/>
        <end position="445"/>
    </location>
</feature>
<evidence type="ECO:0000256" key="4">
    <source>
        <dbReference type="ARBA" id="ARBA00022964"/>
    </source>
</evidence>
<dbReference type="PANTHER" id="PTHR12918:SF1">
    <property type="entry name" value="CYSTEINE DIOXYGENASE TYPE 1"/>
    <property type="match status" value="1"/>
</dbReference>
<evidence type="ECO:0000256" key="3">
    <source>
        <dbReference type="ARBA" id="ARBA00022723"/>
    </source>
</evidence>
<organism evidence="10">
    <name type="scientific">Aplanochytrium stocchinoi</name>
    <dbReference type="NCBI Taxonomy" id="215587"/>
    <lineage>
        <taxon>Eukaryota</taxon>
        <taxon>Sar</taxon>
        <taxon>Stramenopiles</taxon>
        <taxon>Bigyra</taxon>
        <taxon>Labyrinthulomycetes</taxon>
        <taxon>Thraustochytrida</taxon>
        <taxon>Thraustochytriidae</taxon>
        <taxon>Aplanochytrium</taxon>
    </lineage>
</organism>
<dbReference type="GO" id="GO:0017172">
    <property type="term" value="F:cysteine dioxygenase activity"/>
    <property type="evidence" value="ECO:0007669"/>
    <property type="project" value="UniProtKB-EC"/>
</dbReference>
<evidence type="ECO:0000256" key="8">
    <source>
        <dbReference type="PIRSR" id="PIRSR610300-51"/>
    </source>
</evidence>
<dbReference type="SUPFAM" id="SSF51182">
    <property type="entry name" value="RmlC-like cupins"/>
    <property type="match status" value="3"/>
</dbReference>
<comment type="similarity">
    <text evidence="1">Belongs to the cysteine dioxygenase family.</text>
</comment>
<evidence type="ECO:0000256" key="7">
    <source>
        <dbReference type="PIRSR" id="PIRSR610300-50"/>
    </source>
</evidence>
<keyword evidence="7" id="KW-0883">Thioether bond</keyword>
<evidence type="ECO:0000256" key="1">
    <source>
        <dbReference type="ARBA" id="ARBA00006622"/>
    </source>
</evidence>
<proteinExistence type="inferred from homology"/>
<dbReference type="EC" id="1.13.11.20" evidence="2"/>
<dbReference type="Pfam" id="PF05995">
    <property type="entry name" value="CDO_I"/>
    <property type="match status" value="2"/>
</dbReference>
<evidence type="ECO:0000256" key="5">
    <source>
        <dbReference type="ARBA" id="ARBA00023002"/>
    </source>
</evidence>
<evidence type="ECO:0000256" key="2">
    <source>
        <dbReference type="ARBA" id="ARBA00013133"/>
    </source>
</evidence>
<feature type="binding site" evidence="8">
    <location>
        <position position="428"/>
    </location>
    <ligand>
        <name>Fe cation</name>
        <dbReference type="ChEBI" id="CHEBI:24875"/>
        <note>catalytic</note>
    </ligand>
</feature>
<evidence type="ECO:0000256" key="6">
    <source>
        <dbReference type="ARBA" id="ARBA00023004"/>
    </source>
</evidence>
<protein>
    <recommendedName>
        <fullName evidence="2">cysteine dioxygenase</fullName>
        <ecNumber evidence="2">1.13.11.20</ecNumber>
    </recommendedName>
</protein>
<sequence length="945" mass="105679">MDTFLSYLDVYASADACTRNDDKNTNKKYRGARFGKASLAMVLDSLKSAVTLDYIKRTRPYAINDSRTSLLVQKPEYSVLLVSWKPGESVVHKHPGNVIIKVLQGQLYTSQFIPDANAESKDKDRVLLSAGDVCQLGLGLGVGLESKGWYSLENAVREKEKTSGTDDVHMDIPAAANSTSTTTTVSLHIRLHPGPGILAPCCCDRRPWVLCNDVADSITEKQRMACIAAHIKTATTEEKGSTSISTEAVLHEDEKQIELESAAPKTDKFLQNSPGLCYTNFGNLIKMLHRRVEPLEPGKFHSEAHIEEICKLLSSVRLNRKEYGRYLRFRDDHYTRNLVGYDVPEGEGDRPKFTVLLLCWEKGQMSPIHDHAGSSCWVKVLVGQLREIRYETIDDETSTPDHTNLKIVRDMKAGVEEVCYINDTQGLHAMGNANSDQVCVSLHVYAPPYVLCKIFDEKSGAISVGSMAAATTPCNPFASLSFSNQDCVPVGESYQGMLGITGFMNCLRELSDKANSEMQDNPGLSDAPGELLSRLYLKTREWKEFVHFDSYRYQRSLVAFNSQFSLILISWNKGQTTPIHDHGNKDGGCWVKVLSGNLVLRKYGGDKHSPILESEYKFKEGEMVQGEGENKDLFDGLHLLGNLDDVPAVSLHLYTPPMLDLKYQDGCGNDMEIPLVHSATSLLEHYNHINSQHLRTYATNRHVTFSDDNCSVEEKSHPSTEESNNGEHDSQELLLENILAGTVHYSSLPDFCRYIRKYVFSRSGEMTSTERFRLVSQMFSKFEFQEEEWMPYYRDAKSRNKSSFLRECSWSGSASRIRSSRDNMSVSSFGSSASSNCDNDSLFVSALLAKGNNFTLRLVCWESGFVQTPQLQQNCTCSWIKVLSGLVDETQYHTNPFASGNRQEVVHNVSLGAHGAVTYLGPTLVFSLENCYDKPCFALSLEFLA</sequence>
<dbReference type="InterPro" id="IPR010300">
    <property type="entry name" value="CDO_1"/>
</dbReference>
<keyword evidence="6 8" id="KW-0408">Iron</keyword>
<feature type="region of interest" description="Disordered" evidence="9">
    <location>
        <begin position="709"/>
        <end position="730"/>
    </location>
</feature>
<name>A0A7S3PMW2_9STRA</name>